<name>A0A9I9D8Y9_CUCME</name>
<proteinExistence type="predicted"/>
<reference evidence="1" key="1">
    <citation type="submission" date="2023-03" db="UniProtKB">
        <authorList>
            <consortium name="EnsemblPlants"/>
        </authorList>
    </citation>
    <scope>IDENTIFICATION</scope>
</reference>
<evidence type="ECO:0000313" key="1">
    <source>
        <dbReference type="EnsemblPlants" id="MELO3C014765.2.1"/>
    </source>
</evidence>
<protein>
    <submittedName>
        <fullName evidence="1">Uncharacterized protein</fullName>
    </submittedName>
</protein>
<dbReference type="Gramene" id="MELO3C014765.2.1">
    <property type="protein sequence ID" value="MELO3C014765.2.1"/>
    <property type="gene ID" value="MELO3C014765.2"/>
</dbReference>
<dbReference type="AlphaFoldDB" id="A0A9I9D8Y9"/>
<organism evidence="1">
    <name type="scientific">Cucumis melo</name>
    <name type="common">Muskmelon</name>
    <dbReference type="NCBI Taxonomy" id="3656"/>
    <lineage>
        <taxon>Eukaryota</taxon>
        <taxon>Viridiplantae</taxon>
        <taxon>Streptophyta</taxon>
        <taxon>Embryophyta</taxon>
        <taxon>Tracheophyta</taxon>
        <taxon>Spermatophyta</taxon>
        <taxon>Magnoliopsida</taxon>
        <taxon>eudicotyledons</taxon>
        <taxon>Gunneridae</taxon>
        <taxon>Pentapetalae</taxon>
        <taxon>rosids</taxon>
        <taxon>fabids</taxon>
        <taxon>Cucurbitales</taxon>
        <taxon>Cucurbitaceae</taxon>
        <taxon>Benincaseae</taxon>
        <taxon>Cucumis</taxon>
    </lineage>
</organism>
<accession>A0A9I9D8Y9</accession>
<sequence length="66" mass="7242">MEDESGEVGWKCEANSSGIGGGWKLRWMDLLGTHNVEAALDDSTQQKTTEEVNLLDGAPIEEDDFD</sequence>
<dbReference type="EnsemblPlants" id="MELO3C014765.2.1">
    <property type="protein sequence ID" value="MELO3C014765.2.1"/>
    <property type="gene ID" value="MELO3C014765.2"/>
</dbReference>